<dbReference type="EMBL" id="VSSQ01045466">
    <property type="protein sequence ID" value="MPM99367.1"/>
    <property type="molecule type" value="Genomic_DNA"/>
</dbReference>
<dbReference type="SUPFAM" id="SSF46785">
    <property type="entry name" value="Winged helix' DNA-binding domain"/>
    <property type="match status" value="1"/>
</dbReference>
<keyword evidence="1" id="KW-0805">Transcription regulation</keyword>
<dbReference type="GO" id="GO:0003677">
    <property type="term" value="F:DNA binding"/>
    <property type="evidence" value="ECO:0007669"/>
    <property type="project" value="UniProtKB-KW"/>
</dbReference>
<dbReference type="PROSITE" id="PS50949">
    <property type="entry name" value="HTH_GNTR"/>
    <property type="match status" value="1"/>
</dbReference>
<dbReference type="SMART" id="SM00895">
    <property type="entry name" value="FCD"/>
    <property type="match status" value="1"/>
</dbReference>
<proteinExistence type="predicted"/>
<dbReference type="InterPro" id="IPR000524">
    <property type="entry name" value="Tscrpt_reg_HTH_GntR"/>
</dbReference>
<comment type="caution">
    <text evidence="5">The sequence shown here is derived from an EMBL/GenBank/DDBJ whole genome shotgun (WGS) entry which is preliminary data.</text>
</comment>
<organism evidence="5">
    <name type="scientific">bioreactor metagenome</name>
    <dbReference type="NCBI Taxonomy" id="1076179"/>
    <lineage>
        <taxon>unclassified sequences</taxon>
        <taxon>metagenomes</taxon>
        <taxon>ecological metagenomes</taxon>
    </lineage>
</organism>
<accession>A0A645EBL2</accession>
<dbReference type="PANTHER" id="PTHR43537">
    <property type="entry name" value="TRANSCRIPTIONAL REGULATOR, GNTR FAMILY"/>
    <property type="match status" value="1"/>
</dbReference>
<reference evidence="5" key="1">
    <citation type="submission" date="2019-08" db="EMBL/GenBank/DDBJ databases">
        <authorList>
            <person name="Kucharzyk K."/>
            <person name="Murdoch R.W."/>
            <person name="Higgins S."/>
            <person name="Loffler F."/>
        </authorList>
    </citation>
    <scope>NUCLEOTIDE SEQUENCE</scope>
</reference>
<keyword evidence="2" id="KW-0238">DNA-binding</keyword>
<name>A0A645EBL2_9ZZZZ</name>
<dbReference type="SUPFAM" id="SSF48008">
    <property type="entry name" value="GntR ligand-binding domain-like"/>
    <property type="match status" value="1"/>
</dbReference>
<dbReference type="SMART" id="SM00345">
    <property type="entry name" value="HTH_GNTR"/>
    <property type="match status" value="1"/>
</dbReference>
<dbReference type="InterPro" id="IPR036390">
    <property type="entry name" value="WH_DNA-bd_sf"/>
</dbReference>
<dbReference type="Gene3D" id="1.20.120.530">
    <property type="entry name" value="GntR ligand-binding domain-like"/>
    <property type="match status" value="1"/>
</dbReference>
<evidence type="ECO:0000256" key="2">
    <source>
        <dbReference type="ARBA" id="ARBA00023125"/>
    </source>
</evidence>
<dbReference type="Pfam" id="PF07729">
    <property type="entry name" value="FCD"/>
    <property type="match status" value="1"/>
</dbReference>
<sequence length="253" mass="28833">MFSAETRELTKNANQPKEKVYYFMSGDNRSLSERTATELYNMIVLQKKFSVGEKLPNENELAVSLGVSRTTLREAVHYLIAQGILSVQRGRGTFISDDLSMFHKYDMGVLSHTRLADMYEIRLMFEPQCMMLACFRATEDELEGIFAQARLVESLVRSDGNWPDEDQRFHEMIAAASHNEFIIRMFPIINAAVNEAMEMTENIEDLKNIVIYDNRDLVSFLRLRDGAGAKSAMSIHIRHVINTLGLNVRAVIG</sequence>
<dbReference type="InterPro" id="IPR036388">
    <property type="entry name" value="WH-like_DNA-bd_sf"/>
</dbReference>
<dbReference type="PANTHER" id="PTHR43537:SF5">
    <property type="entry name" value="UXU OPERON TRANSCRIPTIONAL REGULATOR"/>
    <property type="match status" value="1"/>
</dbReference>
<dbReference type="GO" id="GO:0003700">
    <property type="term" value="F:DNA-binding transcription factor activity"/>
    <property type="evidence" value="ECO:0007669"/>
    <property type="project" value="InterPro"/>
</dbReference>
<evidence type="ECO:0000256" key="3">
    <source>
        <dbReference type="ARBA" id="ARBA00023163"/>
    </source>
</evidence>
<dbReference type="PRINTS" id="PR00035">
    <property type="entry name" value="HTHGNTR"/>
</dbReference>
<evidence type="ECO:0000259" key="4">
    <source>
        <dbReference type="PROSITE" id="PS50949"/>
    </source>
</evidence>
<dbReference type="Pfam" id="PF00392">
    <property type="entry name" value="GntR"/>
    <property type="match status" value="1"/>
</dbReference>
<dbReference type="AlphaFoldDB" id="A0A645EBL2"/>
<keyword evidence="3" id="KW-0804">Transcription</keyword>
<gene>
    <name evidence="5" type="primary">lldR_18</name>
    <name evidence="5" type="ORF">SDC9_146558</name>
</gene>
<protein>
    <submittedName>
        <fullName evidence="5">Putative L-lactate dehydrogenase operon regulatory protein</fullName>
    </submittedName>
</protein>
<dbReference type="InterPro" id="IPR008920">
    <property type="entry name" value="TF_FadR/GntR_C"/>
</dbReference>
<dbReference type="Gene3D" id="1.10.10.10">
    <property type="entry name" value="Winged helix-like DNA-binding domain superfamily/Winged helix DNA-binding domain"/>
    <property type="match status" value="1"/>
</dbReference>
<evidence type="ECO:0000256" key="1">
    <source>
        <dbReference type="ARBA" id="ARBA00023015"/>
    </source>
</evidence>
<dbReference type="InterPro" id="IPR011711">
    <property type="entry name" value="GntR_C"/>
</dbReference>
<feature type="domain" description="HTH gntR-type" evidence="4">
    <location>
        <begin position="29"/>
        <end position="98"/>
    </location>
</feature>
<evidence type="ECO:0000313" key="5">
    <source>
        <dbReference type="EMBL" id="MPM99367.1"/>
    </source>
</evidence>
<dbReference type="CDD" id="cd07377">
    <property type="entry name" value="WHTH_GntR"/>
    <property type="match status" value="1"/>
</dbReference>